<protein>
    <submittedName>
        <fullName evidence="1">Uncharacterized protein</fullName>
    </submittedName>
</protein>
<dbReference type="OrthoDB" id="8913959at2"/>
<evidence type="ECO:0000313" key="1">
    <source>
        <dbReference type="EMBL" id="SDM25733.1"/>
    </source>
</evidence>
<proteinExistence type="predicted"/>
<evidence type="ECO:0000313" key="2">
    <source>
        <dbReference type="Proteomes" id="UP000198552"/>
    </source>
</evidence>
<accession>A0A1G9RRD0</accession>
<organism evidence="1 2">
    <name type="scientific">Oryzisolibacter propanilivorax</name>
    <dbReference type="NCBI Taxonomy" id="1527607"/>
    <lineage>
        <taxon>Bacteria</taxon>
        <taxon>Pseudomonadati</taxon>
        <taxon>Pseudomonadota</taxon>
        <taxon>Betaproteobacteria</taxon>
        <taxon>Burkholderiales</taxon>
        <taxon>Comamonadaceae</taxon>
        <taxon>Oryzisolibacter</taxon>
    </lineage>
</organism>
<gene>
    <name evidence="1" type="ORF">SAMN05428957_103438</name>
</gene>
<dbReference type="EMBL" id="FNHP01000003">
    <property type="protein sequence ID" value="SDM25733.1"/>
    <property type="molecule type" value="Genomic_DNA"/>
</dbReference>
<dbReference type="AlphaFoldDB" id="A0A1G9RRD0"/>
<dbReference type="Proteomes" id="UP000198552">
    <property type="component" value="Unassembled WGS sequence"/>
</dbReference>
<keyword evidence="2" id="KW-1185">Reference proteome</keyword>
<reference evidence="2" key="1">
    <citation type="submission" date="2016-10" db="EMBL/GenBank/DDBJ databases">
        <authorList>
            <person name="Varghese N."/>
            <person name="Submissions S."/>
        </authorList>
    </citation>
    <scope>NUCLEOTIDE SEQUENCE [LARGE SCALE GENOMIC DNA]</scope>
    <source>
        <strain evidence="2">EPL6</strain>
    </source>
</reference>
<dbReference type="STRING" id="1527607.SAMN05428957_103438"/>
<dbReference type="RefSeq" id="WP_091568555.1">
    <property type="nucleotide sequence ID" value="NZ_FNHP01000003.1"/>
</dbReference>
<sequence>MTPTPTADELNALLCQADPMGTGCAQDAGTQDEYWTQARDAAEAIAAGTPARQALVQAFEEAFWPGCLQGDRAQAALQRVLDAPAPQPGAR</sequence>
<name>A0A1G9RRD0_9BURK</name>